<dbReference type="PANTHER" id="PTHR34216">
    <property type="match status" value="1"/>
</dbReference>
<evidence type="ECO:0000259" key="4">
    <source>
        <dbReference type="PROSITE" id="PS51677"/>
    </source>
</evidence>
<keyword evidence="3" id="KW-1133">Transmembrane helix</keyword>
<evidence type="ECO:0000313" key="5">
    <source>
        <dbReference type="EMBL" id="SIR72019.1"/>
    </source>
</evidence>
<evidence type="ECO:0000256" key="2">
    <source>
        <dbReference type="ARBA" id="ARBA00022729"/>
    </source>
</evidence>
<name>A0ABY1KEM9_9BACL</name>
<dbReference type="InterPro" id="IPR002509">
    <property type="entry name" value="NODB_dom"/>
</dbReference>
<dbReference type="InterPro" id="IPR051398">
    <property type="entry name" value="Polysacch_Deacetylase"/>
</dbReference>
<keyword evidence="2" id="KW-0732">Signal</keyword>
<reference evidence="5 6" key="1">
    <citation type="submission" date="2017-01" db="EMBL/GenBank/DDBJ databases">
        <authorList>
            <person name="Varghese N."/>
            <person name="Submissions S."/>
        </authorList>
    </citation>
    <scope>NUCLEOTIDE SEQUENCE [LARGE SCALE GENOMIC DNA]</scope>
    <source>
        <strain evidence="5 6">ATCC 23464</strain>
    </source>
</reference>
<dbReference type="Proteomes" id="UP000186666">
    <property type="component" value="Unassembled WGS sequence"/>
</dbReference>
<dbReference type="InterPro" id="IPR011330">
    <property type="entry name" value="Glyco_hydro/deAcase_b/a-brl"/>
</dbReference>
<organism evidence="5 6">
    <name type="scientific">Paenibacillus macquariensis</name>
    <dbReference type="NCBI Taxonomy" id="948756"/>
    <lineage>
        <taxon>Bacteria</taxon>
        <taxon>Bacillati</taxon>
        <taxon>Bacillota</taxon>
        <taxon>Bacilli</taxon>
        <taxon>Bacillales</taxon>
        <taxon>Paenibacillaceae</taxon>
        <taxon>Paenibacillus</taxon>
    </lineage>
</organism>
<feature type="transmembrane region" description="Helical" evidence="3">
    <location>
        <begin position="330"/>
        <end position="347"/>
    </location>
</feature>
<dbReference type="PANTHER" id="PTHR34216:SF3">
    <property type="entry name" value="POLY-BETA-1,6-N-ACETYL-D-GLUCOSAMINE N-DEACETYLASE"/>
    <property type="match status" value="1"/>
</dbReference>
<evidence type="ECO:0000313" key="6">
    <source>
        <dbReference type="Proteomes" id="UP000186666"/>
    </source>
</evidence>
<accession>A0ABY1KEM9</accession>
<gene>
    <name evidence="5" type="ORF">SAMN05421578_1457</name>
</gene>
<feature type="domain" description="NodB homology" evidence="4">
    <location>
        <begin position="123"/>
        <end position="358"/>
    </location>
</feature>
<dbReference type="PROSITE" id="PS51677">
    <property type="entry name" value="NODB"/>
    <property type="match status" value="1"/>
</dbReference>
<dbReference type="EMBL" id="FTNK01000045">
    <property type="protein sequence ID" value="SIR72019.1"/>
    <property type="molecule type" value="Genomic_DNA"/>
</dbReference>
<comment type="subcellular location">
    <subcellularLocation>
        <location evidence="1">Secreted</location>
    </subcellularLocation>
</comment>
<dbReference type="Gene3D" id="3.20.20.370">
    <property type="entry name" value="Glycoside hydrolase/deacetylase"/>
    <property type="match status" value="1"/>
</dbReference>
<dbReference type="RefSeq" id="WP_068591340.1">
    <property type="nucleotide sequence ID" value="NZ_FTNK01000045.1"/>
</dbReference>
<dbReference type="Pfam" id="PF01522">
    <property type="entry name" value="Polysacc_deac_1"/>
    <property type="match status" value="1"/>
</dbReference>
<comment type="caution">
    <text evidence="5">The sequence shown here is derived from an EMBL/GenBank/DDBJ whole genome shotgun (WGS) entry which is preliminary data.</text>
</comment>
<keyword evidence="3" id="KW-0812">Transmembrane</keyword>
<keyword evidence="5" id="KW-0449">Lipoprotein</keyword>
<proteinExistence type="predicted"/>
<evidence type="ECO:0000256" key="1">
    <source>
        <dbReference type="ARBA" id="ARBA00004613"/>
    </source>
</evidence>
<dbReference type="SUPFAM" id="SSF88713">
    <property type="entry name" value="Glycoside hydrolase/deacetylase"/>
    <property type="match status" value="1"/>
</dbReference>
<keyword evidence="6" id="KW-1185">Reference proteome</keyword>
<sequence length="358" mass="40902">MYLNIKFILLSLLLVISTTVFSYFVVQRYHSKIPIINQMFTDSAISAYDGLKPESNNPNGNYYKDRVLVLMYHDLSPEPKDPGTLSVANFEKQLELMRDNNFHWISMSQYTDFILHSSPVPDNAVLLTFDDGYESFYKYAYPLLQKYQAPASSFLIVNAIDNKEYTGIPKVTWEQVQQMHRNGIEFFNHSYDSHKYAKTNSRSTRETAMLAGRIYLKDKQRKETEEEYKLRVTNDLKQANDILQQKLGIQKNVLAFPFGGFSESLLDICDQLGIDVTFTVKMGINKPGQTNGFRMNTGGMANDPVLQLSLMKHAEKRLGSIQFEAGSRTLIKSLLVLVVVAALWLWSGSKLLAGRKRN</sequence>
<keyword evidence="3" id="KW-0472">Membrane</keyword>
<evidence type="ECO:0000256" key="3">
    <source>
        <dbReference type="SAM" id="Phobius"/>
    </source>
</evidence>
<protein>
    <submittedName>
        <fullName evidence="5">Biofilm PGA synthesis lipoprotein PgaB</fullName>
    </submittedName>
</protein>